<dbReference type="PROSITE" id="PS00107">
    <property type="entry name" value="PROTEIN_KINASE_ATP"/>
    <property type="match status" value="1"/>
</dbReference>
<evidence type="ECO:0000259" key="9">
    <source>
        <dbReference type="PROSITE" id="PS50011"/>
    </source>
</evidence>
<dbReference type="InterPro" id="IPR000719">
    <property type="entry name" value="Prot_kinase_dom"/>
</dbReference>
<sequence length="482" mass="54828">MTHSRVKVYKRADLEVAERIGKGAYGSVWQATILNNKQDVVVKVVYPDQDLDPEASKEKRPSENMLESFRREIEIMSSLQLHPNIVSLLGVTSDKRVLILEEAMVDLHVMIKRQSCGLPLSVIQRWTKGILQGLEFLHNEKVIHRDLKPSNILVFFDMSVKIGDFGLSRYLTEPKLPVRREISTLWYRAPELIMGCSMYCSKIDLWSIGCVVLEMLLGRCAFPGKIEDVCKCPKSSHFNYNGDQLIRIFQLIGTPQDKDFLSKMNCCVHFDQWPTYPYRLDSMVKGCCVTNRFQNERLKDMPNHSWKEISASADQWTKFLNGLLTADPKNRWSAAECLNSPLMSFDESDVDGFESNSLDSAHRKAISDSTQNGGFARMPSKGKRIHLPAKKVALQPLFNGSSDRPSRQIQENPTMKYRVLLRRSSAPAHNFQLEETETDMSGQKKIRQSALLPRSNAKHSSLVRYASSGHMPQIKNSSRGQS</sequence>
<keyword evidence="2" id="KW-0808">Transferase</keyword>
<dbReference type="GO" id="GO:0005524">
    <property type="term" value="F:ATP binding"/>
    <property type="evidence" value="ECO:0007669"/>
    <property type="project" value="UniProtKB-UniRule"/>
</dbReference>
<gene>
    <name evidence="10" type="ORF">HPHI1048_LOCUS10638</name>
</gene>
<dbReference type="InterPro" id="IPR017441">
    <property type="entry name" value="Protein_kinase_ATP_BS"/>
</dbReference>
<evidence type="ECO:0000256" key="5">
    <source>
        <dbReference type="ARBA" id="ARBA00022840"/>
    </source>
</evidence>
<dbReference type="Gene3D" id="3.30.200.20">
    <property type="entry name" value="Phosphorylase Kinase, domain 1"/>
    <property type="match status" value="1"/>
</dbReference>
<dbReference type="InterPro" id="IPR008271">
    <property type="entry name" value="Ser/Thr_kinase_AS"/>
</dbReference>
<evidence type="ECO:0000256" key="4">
    <source>
        <dbReference type="ARBA" id="ARBA00022777"/>
    </source>
</evidence>
<dbReference type="PANTHER" id="PTHR24055">
    <property type="entry name" value="MITOGEN-ACTIVATED PROTEIN KINASE"/>
    <property type="match status" value="1"/>
</dbReference>
<proteinExistence type="inferred from homology"/>
<dbReference type="EMBL" id="HBEO01015656">
    <property type="protein sequence ID" value="CAD8484430.1"/>
    <property type="molecule type" value="Transcribed_RNA"/>
</dbReference>
<evidence type="ECO:0000256" key="8">
    <source>
        <dbReference type="SAM" id="MobiDB-lite"/>
    </source>
</evidence>
<organism evidence="10">
    <name type="scientific">Hanusia phi</name>
    <dbReference type="NCBI Taxonomy" id="3032"/>
    <lineage>
        <taxon>Eukaryota</taxon>
        <taxon>Cryptophyceae</taxon>
        <taxon>Pyrenomonadales</taxon>
        <taxon>Geminigeraceae</taxon>
        <taxon>Hanusia</taxon>
    </lineage>
</organism>
<evidence type="ECO:0000256" key="1">
    <source>
        <dbReference type="ARBA" id="ARBA00022527"/>
    </source>
</evidence>
<dbReference type="SUPFAM" id="SSF56112">
    <property type="entry name" value="Protein kinase-like (PK-like)"/>
    <property type="match status" value="1"/>
</dbReference>
<evidence type="ECO:0000256" key="6">
    <source>
        <dbReference type="PROSITE-ProRule" id="PRU10141"/>
    </source>
</evidence>
<evidence type="ECO:0000313" key="10">
    <source>
        <dbReference type="EMBL" id="CAD8484430.1"/>
    </source>
</evidence>
<keyword evidence="4" id="KW-0418">Kinase</keyword>
<dbReference type="Pfam" id="PF00069">
    <property type="entry name" value="Pkinase"/>
    <property type="match status" value="1"/>
</dbReference>
<dbReference type="FunFam" id="1.10.510.10:FF:000624">
    <property type="entry name" value="Mitogen-activated protein kinase"/>
    <property type="match status" value="1"/>
</dbReference>
<evidence type="ECO:0000256" key="3">
    <source>
        <dbReference type="ARBA" id="ARBA00022741"/>
    </source>
</evidence>
<dbReference type="PROSITE" id="PS50011">
    <property type="entry name" value="PROTEIN_KINASE_DOM"/>
    <property type="match status" value="1"/>
</dbReference>
<dbReference type="AlphaFoldDB" id="A0A7S0EGU3"/>
<dbReference type="InterPro" id="IPR050117">
    <property type="entry name" value="MAPK"/>
</dbReference>
<keyword evidence="1 7" id="KW-0723">Serine/threonine-protein kinase</keyword>
<comment type="similarity">
    <text evidence="7">Belongs to the protein kinase superfamily.</text>
</comment>
<evidence type="ECO:0000256" key="7">
    <source>
        <dbReference type="RuleBase" id="RU000304"/>
    </source>
</evidence>
<reference evidence="10" key="1">
    <citation type="submission" date="2021-01" db="EMBL/GenBank/DDBJ databases">
        <authorList>
            <person name="Corre E."/>
            <person name="Pelletier E."/>
            <person name="Niang G."/>
            <person name="Scheremetjew M."/>
            <person name="Finn R."/>
            <person name="Kale V."/>
            <person name="Holt S."/>
            <person name="Cochrane G."/>
            <person name="Meng A."/>
            <person name="Brown T."/>
            <person name="Cohen L."/>
        </authorList>
    </citation>
    <scope>NUCLEOTIDE SEQUENCE</scope>
    <source>
        <strain evidence="10">CCMP325</strain>
    </source>
</reference>
<feature type="binding site" evidence="6">
    <location>
        <position position="43"/>
    </location>
    <ligand>
        <name>ATP</name>
        <dbReference type="ChEBI" id="CHEBI:30616"/>
    </ligand>
</feature>
<protein>
    <recommendedName>
        <fullName evidence="9">Protein kinase domain-containing protein</fullName>
    </recommendedName>
</protein>
<dbReference type="SMART" id="SM00220">
    <property type="entry name" value="S_TKc"/>
    <property type="match status" value="1"/>
</dbReference>
<dbReference type="InterPro" id="IPR011009">
    <property type="entry name" value="Kinase-like_dom_sf"/>
</dbReference>
<dbReference type="Gene3D" id="1.10.510.10">
    <property type="entry name" value="Transferase(Phosphotransferase) domain 1"/>
    <property type="match status" value="1"/>
</dbReference>
<dbReference type="GO" id="GO:0004674">
    <property type="term" value="F:protein serine/threonine kinase activity"/>
    <property type="evidence" value="ECO:0007669"/>
    <property type="project" value="UniProtKB-KW"/>
</dbReference>
<keyword evidence="5 6" id="KW-0067">ATP-binding</keyword>
<feature type="domain" description="Protein kinase" evidence="9">
    <location>
        <begin position="14"/>
        <end position="343"/>
    </location>
</feature>
<feature type="region of interest" description="Disordered" evidence="8">
    <location>
        <begin position="435"/>
        <end position="482"/>
    </location>
</feature>
<accession>A0A7S0EGU3</accession>
<name>A0A7S0EGU3_9CRYP</name>
<dbReference type="PROSITE" id="PS00108">
    <property type="entry name" value="PROTEIN_KINASE_ST"/>
    <property type="match status" value="1"/>
</dbReference>
<keyword evidence="3 6" id="KW-0547">Nucleotide-binding</keyword>
<evidence type="ECO:0000256" key="2">
    <source>
        <dbReference type="ARBA" id="ARBA00022679"/>
    </source>
</evidence>